<dbReference type="GO" id="GO:0003677">
    <property type="term" value="F:DNA binding"/>
    <property type="evidence" value="ECO:0007669"/>
    <property type="project" value="UniProtKB-KW"/>
</dbReference>
<organism evidence="5">
    <name type="scientific">Sea otter poxvirus</name>
    <dbReference type="NCBI Taxonomy" id="1416741"/>
    <lineage>
        <taxon>Viruses</taxon>
        <taxon>Varidnaviria</taxon>
        <taxon>Bamfordvirae</taxon>
        <taxon>Nucleocytoviricota</taxon>
        <taxon>Pokkesviricetes</taxon>
        <taxon>Chitovirales</taxon>
        <taxon>Poxviridae</taxon>
        <taxon>Chordopoxvirinae</taxon>
        <taxon>Mustelpoxvirus</taxon>
        <taxon>Mustelpoxvirus seaotterpox</taxon>
        <taxon>Sea otterpox virus</taxon>
    </lineage>
</organism>
<keyword evidence="6" id="KW-1185">Reference proteome</keyword>
<keyword evidence="4" id="KW-0946">Virion</keyword>
<dbReference type="OrthoDB" id="6575at10239"/>
<name>A0A2U9QHN1_9POXV</name>
<evidence type="ECO:0000313" key="6">
    <source>
        <dbReference type="Proteomes" id="UP000249273"/>
    </source>
</evidence>
<keyword evidence="5" id="KW-0238">DNA-binding</keyword>
<comment type="subcellular location">
    <subcellularLocation>
        <location evidence="2">Virion</location>
    </subcellularLocation>
</comment>
<proteinExistence type="predicted"/>
<evidence type="ECO:0000256" key="1">
    <source>
        <dbReference type="ARBA" id="ARBA00002131"/>
    </source>
</evidence>
<dbReference type="GO" id="GO:0019028">
    <property type="term" value="C:viral capsid"/>
    <property type="evidence" value="ECO:0007669"/>
    <property type="project" value="InterPro"/>
</dbReference>
<dbReference type="GeneID" id="36841060"/>
<accession>A0A2U9QHN1</accession>
<dbReference type="InterPro" id="IPR007586">
    <property type="entry name" value="VP8_pox_nuc-bd"/>
</dbReference>
<dbReference type="EMBL" id="MH427217">
    <property type="protein sequence ID" value="AWU47108.1"/>
    <property type="molecule type" value="Genomic_DNA"/>
</dbReference>
<dbReference type="KEGG" id="vg:36841060"/>
<evidence type="ECO:0000256" key="2">
    <source>
        <dbReference type="ARBA" id="ARBA00004328"/>
    </source>
</evidence>
<comment type="function">
    <text evidence="1">Major core structural protein.</text>
</comment>
<evidence type="ECO:0000313" key="5">
    <source>
        <dbReference type="EMBL" id="AWU47108.1"/>
    </source>
</evidence>
<dbReference type="GO" id="GO:0005198">
    <property type="term" value="F:structural molecule activity"/>
    <property type="evidence" value="ECO:0007669"/>
    <property type="project" value="InterPro"/>
</dbReference>
<evidence type="ECO:0000256" key="3">
    <source>
        <dbReference type="ARBA" id="ARBA00021791"/>
    </source>
</evidence>
<reference evidence="5" key="1">
    <citation type="submission" date="2018-05" db="EMBL/GenBank/DDBJ databases">
        <title>Complete Genome Sequence of a Novel Sea Otter Poxvirus.</title>
        <authorList>
            <person name="Jacob J.M."/>
            <person name="Subramaniam K."/>
            <person name="Tu S.-L."/>
            <person name="Nielsen O."/>
            <person name="Tuomi P.A."/>
            <person name="Upton C."/>
            <person name="Waltzek T.B."/>
        </authorList>
    </citation>
    <scope>NUCLEOTIDE SEQUENCE [LARGE SCALE GENOMIC DNA]</scope>
    <source>
        <strain evidence="5">ELK</strain>
    </source>
</reference>
<protein>
    <recommendedName>
        <fullName evidence="3">Core protein VP8</fullName>
    </recommendedName>
</protein>
<evidence type="ECO:0000256" key="4">
    <source>
        <dbReference type="ARBA" id="ARBA00022844"/>
    </source>
</evidence>
<dbReference type="Proteomes" id="UP000249273">
    <property type="component" value="Segment"/>
</dbReference>
<gene>
    <name evidence="5" type="primary">SOPV-ELK-063</name>
</gene>
<sequence length="257" mass="29108">MSLILENLFDDESIFFGGCFMYQPLEDIPLTIVSGARARFPKSLLSLFHIIPRTMTRYNIELINSEPIVGSVFTTVYNIKRNIGMGSEVLTIKHIEKYFLDPANEVLTLMIRNTSFNDLKQFKRKGRKVSSPVVFRQGSAPLLLILESKDKQLGIYREDTSKQNDAYTSVGTNLALIGKYAGLYLLDIHNPASSMNLTAIYGIQNNNSLKKLTNDKELKEYQESPLTEPVRLKDFINLFDSIKQNIPMTSVPIATDE</sequence>
<dbReference type="RefSeq" id="YP_009480601.1">
    <property type="nucleotide sequence ID" value="NC_037656.1"/>
</dbReference>
<dbReference type="Pfam" id="PF04498">
    <property type="entry name" value="Pox_VP8_L4R"/>
    <property type="match status" value="1"/>
</dbReference>